<protein>
    <recommendedName>
        <fullName evidence="7">Glycogen synthase</fullName>
        <ecNumber evidence="7">2.4.1.21</ecNumber>
    </recommendedName>
    <alternativeName>
        <fullName evidence="7">Starch [bacterial glycogen] synthase</fullName>
    </alternativeName>
</protein>
<comment type="catalytic activity">
    <reaction evidence="1 7">
        <text>[(1-&gt;4)-alpha-D-glucosyl](n) + ADP-alpha-D-glucose = [(1-&gt;4)-alpha-D-glucosyl](n+1) + ADP + H(+)</text>
        <dbReference type="Rhea" id="RHEA:18189"/>
        <dbReference type="Rhea" id="RHEA-COMP:9584"/>
        <dbReference type="Rhea" id="RHEA-COMP:9587"/>
        <dbReference type="ChEBI" id="CHEBI:15378"/>
        <dbReference type="ChEBI" id="CHEBI:15444"/>
        <dbReference type="ChEBI" id="CHEBI:57498"/>
        <dbReference type="ChEBI" id="CHEBI:456216"/>
        <dbReference type="EC" id="2.4.1.21"/>
    </reaction>
</comment>
<dbReference type="InterPro" id="IPR011835">
    <property type="entry name" value="GS/SS"/>
</dbReference>
<evidence type="ECO:0000259" key="8">
    <source>
        <dbReference type="Pfam" id="PF00534"/>
    </source>
</evidence>
<evidence type="ECO:0000256" key="4">
    <source>
        <dbReference type="ARBA" id="ARBA00022676"/>
    </source>
</evidence>
<feature type="domain" description="Starch synthase catalytic" evidence="9">
    <location>
        <begin position="3"/>
        <end position="231"/>
    </location>
</feature>
<evidence type="ECO:0000256" key="2">
    <source>
        <dbReference type="ARBA" id="ARBA00002764"/>
    </source>
</evidence>
<evidence type="ECO:0000256" key="7">
    <source>
        <dbReference type="HAMAP-Rule" id="MF_00484"/>
    </source>
</evidence>
<evidence type="ECO:0000259" key="9">
    <source>
        <dbReference type="Pfam" id="PF08323"/>
    </source>
</evidence>
<dbReference type="Pfam" id="PF08323">
    <property type="entry name" value="Glyco_transf_5"/>
    <property type="match status" value="1"/>
</dbReference>
<evidence type="ECO:0000256" key="3">
    <source>
        <dbReference type="ARBA" id="ARBA00010281"/>
    </source>
</evidence>
<keyword evidence="4 7" id="KW-0328">Glycosyltransferase</keyword>
<dbReference type="Proteomes" id="UP000285120">
    <property type="component" value="Unassembled WGS sequence"/>
</dbReference>
<sequence>MNLLFAASESQPFFKTGGLADVVGALPHALKETSDDHIQVILPYYNQFMKDHFADRLELVKTDITIHLGWRRQRADLLKLNEKGITYYFIKNNYYFDRANIYSYYDDGERFVFFSKAVIAALPHLEKDPDIIHCHDWQTGLVPAFLKAYGLHYKTVFTIHNLQYQGILQNSAFDDLINLGGEHYFGMEWNGLINCLKAAVHHSDLITTVSPTYAEEIKSPFFGEGMHSLLNDKSDILRGVLNGIDTASYDPANDSYIPHPYHHSPEKKRSNKESLQAELGLPVNGDIPLIAMVTRLADQKGLPLVADVFPELMERPIQFVLLGTGDPGLEQYFRDISSHYPEQASIRTYFDEGLARRMYAGADFLLIPSRFEPCGLSQLIALRYETASIVRETGGLKDTIHPFNPETGTGNGFTFHQSDAYEMLGCIDHALTVYADENQWSALLENIYKAEVDWKTSARVYQDLYQQLS</sequence>
<dbReference type="EC" id="2.4.1.21" evidence="7"/>
<evidence type="ECO:0000256" key="1">
    <source>
        <dbReference type="ARBA" id="ARBA00001478"/>
    </source>
</evidence>
<evidence type="ECO:0000313" key="10">
    <source>
        <dbReference type="EMBL" id="RKD73180.1"/>
    </source>
</evidence>
<dbReference type="RefSeq" id="WP_120193553.1">
    <property type="nucleotide sequence ID" value="NZ_RAPK01000009.1"/>
</dbReference>
<dbReference type="AlphaFoldDB" id="A0A419V3W6"/>
<comment type="similarity">
    <text evidence="3 7">Belongs to the glycosyltransferase 1 family. Bacterial/plant glycogen synthase subfamily.</text>
</comment>
<dbReference type="InterPro" id="IPR013534">
    <property type="entry name" value="Starch_synth_cat_dom"/>
</dbReference>
<evidence type="ECO:0000256" key="6">
    <source>
        <dbReference type="ARBA" id="ARBA00023056"/>
    </source>
</evidence>
<dbReference type="Pfam" id="PF00534">
    <property type="entry name" value="Glycos_transf_1"/>
    <property type="match status" value="1"/>
</dbReference>
<reference evidence="10 11" key="1">
    <citation type="submission" date="2018-09" db="EMBL/GenBank/DDBJ databases">
        <title>Genomic Encyclopedia of Archaeal and Bacterial Type Strains, Phase II (KMG-II): from individual species to whole genera.</title>
        <authorList>
            <person name="Goeker M."/>
        </authorList>
    </citation>
    <scope>NUCLEOTIDE SEQUENCE [LARGE SCALE GENOMIC DNA]</scope>
    <source>
        <strain evidence="10 11">DSM 17008</strain>
    </source>
</reference>
<evidence type="ECO:0000313" key="11">
    <source>
        <dbReference type="Proteomes" id="UP000285120"/>
    </source>
</evidence>
<dbReference type="GO" id="GO:0005978">
    <property type="term" value="P:glycogen biosynthetic process"/>
    <property type="evidence" value="ECO:0007669"/>
    <property type="project" value="UniProtKB-UniRule"/>
</dbReference>
<dbReference type="HAMAP" id="MF_00484">
    <property type="entry name" value="Glycogen_synth"/>
    <property type="match status" value="1"/>
</dbReference>
<dbReference type="InterPro" id="IPR001296">
    <property type="entry name" value="Glyco_trans_1"/>
</dbReference>
<dbReference type="EMBL" id="RAPK01000009">
    <property type="protein sequence ID" value="RKD73180.1"/>
    <property type="molecule type" value="Genomic_DNA"/>
</dbReference>
<dbReference type="SUPFAM" id="SSF53756">
    <property type="entry name" value="UDP-Glycosyltransferase/glycogen phosphorylase"/>
    <property type="match status" value="1"/>
</dbReference>
<dbReference type="PANTHER" id="PTHR45825">
    <property type="entry name" value="GRANULE-BOUND STARCH SYNTHASE 1, CHLOROPLASTIC/AMYLOPLASTIC"/>
    <property type="match status" value="1"/>
</dbReference>
<keyword evidence="6 7" id="KW-0320">Glycogen biosynthesis</keyword>
<dbReference type="GO" id="GO:0009011">
    <property type="term" value="F:alpha-1,4-glucan glucosyltransferase (ADP-glucose donor) activity"/>
    <property type="evidence" value="ECO:0007669"/>
    <property type="project" value="UniProtKB-UniRule"/>
</dbReference>
<gene>
    <name evidence="7" type="primary">glgA</name>
    <name evidence="10" type="ORF">ATL39_2386</name>
</gene>
<dbReference type="NCBIfam" id="TIGR02095">
    <property type="entry name" value="glgA"/>
    <property type="match status" value="1"/>
</dbReference>
<organism evidence="10 11">
    <name type="scientific">Sinobaca qinghaiensis</name>
    <dbReference type="NCBI Taxonomy" id="342944"/>
    <lineage>
        <taxon>Bacteria</taxon>
        <taxon>Bacillati</taxon>
        <taxon>Bacillota</taxon>
        <taxon>Bacilli</taxon>
        <taxon>Bacillales</taxon>
        <taxon>Sporolactobacillaceae</taxon>
        <taxon>Sinobaca</taxon>
    </lineage>
</organism>
<keyword evidence="5 7" id="KW-0808">Transferase</keyword>
<name>A0A419V3W6_9BACL</name>
<feature type="binding site" evidence="7">
    <location>
        <position position="15"/>
    </location>
    <ligand>
        <name>ADP-alpha-D-glucose</name>
        <dbReference type="ChEBI" id="CHEBI:57498"/>
    </ligand>
</feature>
<proteinExistence type="inferred from homology"/>
<dbReference type="CDD" id="cd03791">
    <property type="entry name" value="GT5_Glycogen_synthase_DULL1-like"/>
    <property type="match status" value="1"/>
</dbReference>
<comment type="function">
    <text evidence="2 7">Synthesizes alpha-1,4-glucan chains using ADP-glucose.</text>
</comment>
<dbReference type="PANTHER" id="PTHR45825:SF11">
    <property type="entry name" value="ALPHA AMYLASE DOMAIN-CONTAINING PROTEIN"/>
    <property type="match status" value="1"/>
</dbReference>
<dbReference type="OrthoDB" id="9808590at2"/>
<feature type="domain" description="Glycosyl transferase family 1" evidence="8">
    <location>
        <begin position="284"/>
        <end position="432"/>
    </location>
</feature>
<comment type="pathway">
    <text evidence="7">Glycan biosynthesis; glycogen biosynthesis.</text>
</comment>
<evidence type="ECO:0000256" key="5">
    <source>
        <dbReference type="ARBA" id="ARBA00022679"/>
    </source>
</evidence>
<dbReference type="GO" id="GO:0004373">
    <property type="term" value="F:alpha-1,4-glucan glucosyltransferase (UDP-glucose donor) activity"/>
    <property type="evidence" value="ECO:0007669"/>
    <property type="project" value="InterPro"/>
</dbReference>
<comment type="caution">
    <text evidence="10">The sequence shown here is derived from an EMBL/GenBank/DDBJ whole genome shotgun (WGS) entry which is preliminary data.</text>
</comment>
<dbReference type="UniPathway" id="UPA00164"/>
<accession>A0A419V3W6</accession>
<dbReference type="Gene3D" id="3.40.50.2000">
    <property type="entry name" value="Glycogen Phosphorylase B"/>
    <property type="match status" value="2"/>
</dbReference>
<keyword evidence="11" id="KW-1185">Reference proteome</keyword>